<organism evidence="2 3">
    <name type="scientific">Caerostris extrusa</name>
    <name type="common">Bark spider</name>
    <name type="synonym">Caerostris bankana</name>
    <dbReference type="NCBI Taxonomy" id="172846"/>
    <lineage>
        <taxon>Eukaryota</taxon>
        <taxon>Metazoa</taxon>
        <taxon>Ecdysozoa</taxon>
        <taxon>Arthropoda</taxon>
        <taxon>Chelicerata</taxon>
        <taxon>Arachnida</taxon>
        <taxon>Araneae</taxon>
        <taxon>Araneomorphae</taxon>
        <taxon>Entelegynae</taxon>
        <taxon>Araneoidea</taxon>
        <taxon>Araneidae</taxon>
        <taxon>Caerostris</taxon>
    </lineage>
</organism>
<gene>
    <name evidence="2" type="primary">X975_18064</name>
    <name evidence="2" type="ORF">CEXT_139931</name>
</gene>
<dbReference type="AlphaFoldDB" id="A0AAV4XY82"/>
<feature type="transmembrane region" description="Helical" evidence="1">
    <location>
        <begin position="12"/>
        <end position="36"/>
    </location>
</feature>
<keyword evidence="1" id="KW-0472">Membrane</keyword>
<feature type="transmembrane region" description="Helical" evidence="1">
    <location>
        <begin position="42"/>
        <end position="63"/>
    </location>
</feature>
<sequence>MTCKLCSSFTCLKNALIALNIVYILVSFILIGVAAYCRAASVVTNLAIVGGIIACGVFLFFAIGDGSDRCHSASSSYAVFLHADFISIVYHSVQYSLCLFGCNN</sequence>
<keyword evidence="1" id="KW-0812">Transmembrane</keyword>
<dbReference type="EMBL" id="BPLR01018390">
    <property type="protein sequence ID" value="GIY99155.1"/>
    <property type="molecule type" value="Genomic_DNA"/>
</dbReference>
<protein>
    <submittedName>
        <fullName evidence="2">Uncharacterized protein</fullName>
    </submittedName>
</protein>
<evidence type="ECO:0000313" key="3">
    <source>
        <dbReference type="Proteomes" id="UP001054945"/>
    </source>
</evidence>
<keyword evidence="1" id="KW-1133">Transmembrane helix</keyword>
<keyword evidence="3" id="KW-1185">Reference proteome</keyword>
<comment type="caution">
    <text evidence="2">The sequence shown here is derived from an EMBL/GenBank/DDBJ whole genome shotgun (WGS) entry which is preliminary data.</text>
</comment>
<evidence type="ECO:0000313" key="2">
    <source>
        <dbReference type="EMBL" id="GIY99155.1"/>
    </source>
</evidence>
<proteinExistence type="predicted"/>
<dbReference type="Proteomes" id="UP001054945">
    <property type="component" value="Unassembled WGS sequence"/>
</dbReference>
<name>A0AAV4XY82_CAEEX</name>
<accession>A0AAV4XY82</accession>
<reference evidence="2 3" key="1">
    <citation type="submission" date="2021-06" db="EMBL/GenBank/DDBJ databases">
        <title>Caerostris extrusa draft genome.</title>
        <authorList>
            <person name="Kono N."/>
            <person name="Arakawa K."/>
        </authorList>
    </citation>
    <scope>NUCLEOTIDE SEQUENCE [LARGE SCALE GENOMIC DNA]</scope>
</reference>
<evidence type="ECO:0000256" key="1">
    <source>
        <dbReference type="SAM" id="Phobius"/>
    </source>
</evidence>